<dbReference type="SUPFAM" id="SSF103473">
    <property type="entry name" value="MFS general substrate transporter"/>
    <property type="match status" value="1"/>
</dbReference>
<dbReference type="GO" id="GO:0006857">
    <property type="term" value="P:oligopeptide transport"/>
    <property type="evidence" value="ECO:0007669"/>
    <property type="project" value="InterPro"/>
</dbReference>
<keyword evidence="10" id="KW-1185">Reference proteome</keyword>
<evidence type="ECO:0000256" key="7">
    <source>
        <dbReference type="RuleBase" id="RU003755"/>
    </source>
</evidence>
<dbReference type="EMBL" id="JAWDGP010005112">
    <property type="protein sequence ID" value="KAK3759576.1"/>
    <property type="molecule type" value="Genomic_DNA"/>
</dbReference>
<comment type="caution">
    <text evidence="9">The sequence shown here is derived from an EMBL/GenBank/DDBJ whole genome shotgun (WGS) entry which is preliminary data.</text>
</comment>
<sequence>MMQVEAADSESSPLLKKKFVKSLTISNDDEDDGYKEQDPATVDVTTRTSIIGPGRLFVVVCVLLVELCERMAYYSVSSNLVLFCTSLLDLTSTQATTVSLVFSGTVYIIPILGGYIADSWSNRFNVIYGSGLIYLCGLFLALCAAPNYTDLFGGDFTDPSVEFRRLFYFGGLSLVAIGTGGIKSNVGPFGAQQVEDMGKDAVQVFFNWFYWFINAGGLIAFTGIAYIEQNISFSVGYLIPLVSMLMSLVFLNVGRRRYIYRDAQGSILVSSLRICGEACCKQSPFVDGRRQMFDSARREYGGSFESHLVDGVIAVIKILPIFFFLIMFYVVYSQMQSTYFIQGERMDLRIGGVIFPVAMLTGINTVAVMLTIPVLDRLVYPFFKSIGRPLTHLQRIGIGFVLVACSVFVAGSVEIYRKRQLGFEQKVGDDVIVAANVSVFLQIPQFFLVGAGEAFASISGLEFSYTQSPSYMQGAVMGAFLATNGLGSYLSSAIIAIVGVITKDDPWFPDEINDGRVENLFFLFGILMIIFFLAYLPVAYKYKYRSYADHDVEVVPELSWTDDTKTRDAQLENSITIF</sequence>
<name>A0AAE0YZL3_9GAST</name>
<dbReference type="InterPro" id="IPR018456">
    <property type="entry name" value="PTR2_symporter_CS"/>
</dbReference>
<keyword evidence="7" id="KW-0813">Transport</keyword>
<feature type="transmembrane region" description="Helical" evidence="8">
    <location>
        <begin position="308"/>
        <end position="332"/>
    </location>
</feature>
<dbReference type="GO" id="GO:0022857">
    <property type="term" value="F:transmembrane transporter activity"/>
    <property type="evidence" value="ECO:0007669"/>
    <property type="project" value="InterPro"/>
</dbReference>
<feature type="transmembrane region" description="Helical" evidence="8">
    <location>
        <begin position="446"/>
        <end position="465"/>
    </location>
</feature>
<keyword evidence="5 8" id="KW-1133">Transmembrane helix</keyword>
<dbReference type="GO" id="GO:0016020">
    <property type="term" value="C:membrane"/>
    <property type="evidence" value="ECO:0007669"/>
    <property type="project" value="UniProtKB-SubCell"/>
</dbReference>
<evidence type="ECO:0000256" key="2">
    <source>
        <dbReference type="ARBA" id="ARBA00005982"/>
    </source>
</evidence>
<dbReference type="PROSITE" id="PS01023">
    <property type="entry name" value="PTR2_2"/>
    <property type="match status" value="1"/>
</dbReference>
<comment type="similarity">
    <text evidence="2 7">Belongs to the major facilitator superfamily. Proton-dependent oligopeptide transporter (POT/PTR) (TC 2.A.17) family.</text>
</comment>
<dbReference type="InterPro" id="IPR036259">
    <property type="entry name" value="MFS_trans_sf"/>
</dbReference>
<organism evidence="9 10">
    <name type="scientific">Elysia crispata</name>
    <name type="common">lettuce slug</name>
    <dbReference type="NCBI Taxonomy" id="231223"/>
    <lineage>
        <taxon>Eukaryota</taxon>
        <taxon>Metazoa</taxon>
        <taxon>Spiralia</taxon>
        <taxon>Lophotrochozoa</taxon>
        <taxon>Mollusca</taxon>
        <taxon>Gastropoda</taxon>
        <taxon>Heterobranchia</taxon>
        <taxon>Euthyneura</taxon>
        <taxon>Panpulmonata</taxon>
        <taxon>Sacoglossa</taxon>
        <taxon>Placobranchoidea</taxon>
        <taxon>Plakobranchidae</taxon>
        <taxon>Elysia</taxon>
    </lineage>
</organism>
<comment type="subcellular location">
    <subcellularLocation>
        <location evidence="1 7">Membrane</location>
        <topology evidence="1 7">Multi-pass membrane protein</topology>
    </subcellularLocation>
</comment>
<evidence type="ECO:0000256" key="5">
    <source>
        <dbReference type="ARBA" id="ARBA00022989"/>
    </source>
</evidence>
<feature type="transmembrane region" description="Helical" evidence="8">
    <location>
        <begin position="477"/>
        <end position="501"/>
    </location>
</feature>
<reference evidence="9" key="1">
    <citation type="journal article" date="2023" name="G3 (Bethesda)">
        <title>A reference genome for the long-term kleptoplast-retaining sea slug Elysia crispata morphotype clarki.</title>
        <authorList>
            <person name="Eastman K.E."/>
            <person name="Pendleton A.L."/>
            <person name="Shaikh M.A."/>
            <person name="Suttiyut T."/>
            <person name="Ogas R."/>
            <person name="Tomko P."/>
            <person name="Gavelis G."/>
            <person name="Widhalm J.R."/>
            <person name="Wisecaver J.H."/>
        </authorList>
    </citation>
    <scope>NUCLEOTIDE SEQUENCE</scope>
    <source>
        <strain evidence="9">ECLA1</strain>
    </source>
</reference>
<dbReference type="Pfam" id="PF00854">
    <property type="entry name" value="PTR2"/>
    <property type="match status" value="1"/>
</dbReference>
<protein>
    <submittedName>
        <fullName evidence="9">Uncharacterized protein</fullName>
    </submittedName>
</protein>
<evidence type="ECO:0000256" key="6">
    <source>
        <dbReference type="ARBA" id="ARBA00023136"/>
    </source>
</evidence>
<feature type="transmembrane region" description="Helical" evidence="8">
    <location>
        <begin position="208"/>
        <end position="227"/>
    </location>
</feature>
<evidence type="ECO:0000313" key="10">
    <source>
        <dbReference type="Proteomes" id="UP001283361"/>
    </source>
</evidence>
<dbReference type="AlphaFoldDB" id="A0AAE0YZL3"/>
<dbReference type="PANTHER" id="PTHR11654">
    <property type="entry name" value="OLIGOPEPTIDE TRANSPORTER-RELATED"/>
    <property type="match status" value="1"/>
</dbReference>
<accession>A0AAE0YZL3</accession>
<feature type="transmembrane region" description="Helical" evidence="8">
    <location>
        <begin position="521"/>
        <end position="540"/>
    </location>
</feature>
<keyword evidence="4" id="KW-0571">Peptide transport</keyword>
<evidence type="ECO:0000256" key="3">
    <source>
        <dbReference type="ARBA" id="ARBA00022692"/>
    </source>
</evidence>
<dbReference type="InterPro" id="IPR000109">
    <property type="entry name" value="POT_fam"/>
</dbReference>
<feature type="transmembrane region" description="Helical" evidence="8">
    <location>
        <begin position="233"/>
        <end position="251"/>
    </location>
</feature>
<evidence type="ECO:0000256" key="1">
    <source>
        <dbReference type="ARBA" id="ARBA00004141"/>
    </source>
</evidence>
<feature type="transmembrane region" description="Helical" evidence="8">
    <location>
        <begin position="56"/>
        <end position="76"/>
    </location>
</feature>
<keyword evidence="4" id="KW-0653">Protein transport</keyword>
<gene>
    <name evidence="9" type="ORF">RRG08_009762</name>
</gene>
<dbReference type="Proteomes" id="UP001283361">
    <property type="component" value="Unassembled WGS sequence"/>
</dbReference>
<dbReference type="Gene3D" id="1.20.1250.20">
    <property type="entry name" value="MFS general substrate transporter like domains"/>
    <property type="match status" value="1"/>
</dbReference>
<feature type="transmembrane region" description="Helical" evidence="8">
    <location>
        <begin position="96"/>
        <end position="117"/>
    </location>
</feature>
<keyword evidence="6 8" id="KW-0472">Membrane</keyword>
<feature type="transmembrane region" description="Helical" evidence="8">
    <location>
        <begin position="396"/>
        <end position="416"/>
    </location>
</feature>
<evidence type="ECO:0000313" key="9">
    <source>
        <dbReference type="EMBL" id="KAK3759576.1"/>
    </source>
</evidence>
<proteinExistence type="inferred from homology"/>
<feature type="transmembrane region" description="Helical" evidence="8">
    <location>
        <begin position="126"/>
        <end position="147"/>
    </location>
</feature>
<feature type="transmembrane region" description="Helical" evidence="8">
    <location>
        <begin position="352"/>
        <end position="375"/>
    </location>
</feature>
<feature type="transmembrane region" description="Helical" evidence="8">
    <location>
        <begin position="167"/>
        <end position="187"/>
    </location>
</feature>
<evidence type="ECO:0000256" key="4">
    <source>
        <dbReference type="ARBA" id="ARBA00022856"/>
    </source>
</evidence>
<evidence type="ECO:0000256" key="8">
    <source>
        <dbReference type="SAM" id="Phobius"/>
    </source>
</evidence>
<keyword evidence="3 7" id="KW-0812">Transmembrane</keyword>